<dbReference type="GO" id="GO:0030015">
    <property type="term" value="C:CCR4-NOT core complex"/>
    <property type="evidence" value="ECO:0007669"/>
    <property type="project" value="InterPro"/>
</dbReference>
<feature type="domain" description="CCR4-NOT transcription complex subunit 1" evidence="8">
    <location>
        <begin position="1316"/>
        <end position="1460"/>
    </location>
</feature>
<protein>
    <submittedName>
        <fullName evidence="12">CCR4-NOT transcription complex subunit 1</fullName>
    </submittedName>
</protein>
<evidence type="ECO:0000313" key="12">
    <source>
        <dbReference type="EMBL" id="KNC49335.1"/>
    </source>
</evidence>
<dbReference type="InterPro" id="IPR032194">
    <property type="entry name" value="CNOT1_HEAT"/>
</dbReference>
<keyword evidence="2" id="KW-0678">Repressor</keyword>
<feature type="domain" description="CCR4-NOT transcription complex subunit 1 HEAT repeat" evidence="11">
    <location>
        <begin position="559"/>
        <end position="680"/>
    </location>
</feature>
<dbReference type="GO" id="GO:0060090">
    <property type="term" value="F:molecular adaptor activity"/>
    <property type="evidence" value="ECO:0007669"/>
    <property type="project" value="TreeGrafter"/>
</dbReference>
<dbReference type="PANTHER" id="PTHR13162">
    <property type="entry name" value="CCR4-NOT TRANSCRIPTION COMPLEX"/>
    <property type="match status" value="1"/>
</dbReference>
<feature type="compositionally biased region" description="Low complexity" evidence="6">
    <location>
        <begin position="964"/>
        <end position="980"/>
    </location>
</feature>
<proteinExistence type="predicted"/>
<dbReference type="GeneID" id="25564766"/>
<dbReference type="Gene3D" id="1.25.40.800">
    <property type="match status" value="1"/>
</dbReference>
<dbReference type="FunFam" id="1.25.40.840:FF:000003">
    <property type="entry name" value="Transcription regulator"/>
    <property type="match status" value="1"/>
</dbReference>
<dbReference type="GO" id="GO:0017148">
    <property type="term" value="P:negative regulation of translation"/>
    <property type="evidence" value="ECO:0007669"/>
    <property type="project" value="InterPro"/>
</dbReference>
<keyword evidence="13" id="KW-1185">Reference proteome</keyword>
<dbReference type="GO" id="GO:0000289">
    <property type="term" value="P:nuclear-transcribed mRNA poly(A) tail shortening"/>
    <property type="evidence" value="ECO:0007669"/>
    <property type="project" value="UniProtKB-ARBA"/>
</dbReference>
<evidence type="ECO:0000259" key="8">
    <source>
        <dbReference type="Pfam" id="PF12842"/>
    </source>
</evidence>
<evidence type="ECO:0000256" key="5">
    <source>
        <dbReference type="ARBA" id="ARBA00023242"/>
    </source>
</evidence>
<keyword evidence="3" id="KW-0805">Transcription regulation</keyword>
<dbReference type="Gene3D" id="1.25.40.840">
    <property type="entry name" value="CCR4-NOT transcription complex subunit 1 TTP binding domain"/>
    <property type="match status" value="1"/>
</dbReference>
<dbReference type="CDD" id="cd20710">
    <property type="entry name" value="NOT1_connector"/>
    <property type="match status" value="1"/>
</dbReference>
<evidence type="ECO:0000256" key="2">
    <source>
        <dbReference type="ARBA" id="ARBA00022491"/>
    </source>
</evidence>
<dbReference type="InterPro" id="IPR040398">
    <property type="entry name" value="Not1"/>
</dbReference>
<reference evidence="12 13" key="1">
    <citation type="submission" date="2010-05" db="EMBL/GenBank/DDBJ databases">
        <title>The Genome Sequence of Thecamonas trahens ATCC 50062.</title>
        <authorList>
            <consortium name="The Broad Institute Genome Sequencing Platform"/>
            <person name="Russ C."/>
            <person name="Cuomo C."/>
            <person name="Shea T."/>
            <person name="Young S.K."/>
            <person name="Zeng Q."/>
            <person name="Koehrsen M."/>
            <person name="Haas B."/>
            <person name="Borodovsky M."/>
            <person name="Guigo R."/>
            <person name="Alvarado L."/>
            <person name="Berlin A."/>
            <person name="Bochicchio J."/>
            <person name="Borenstein D."/>
            <person name="Chapman S."/>
            <person name="Chen Z."/>
            <person name="Freedman E."/>
            <person name="Gellesch M."/>
            <person name="Goldberg J."/>
            <person name="Griggs A."/>
            <person name="Gujja S."/>
            <person name="Heilman E."/>
            <person name="Heiman D."/>
            <person name="Hepburn T."/>
            <person name="Howarth C."/>
            <person name="Jen D."/>
            <person name="Larson L."/>
            <person name="Mehta T."/>
            <person name="Park D."/>
            <person name="Pearson M."/>
            <person name="Roberts A."/>
            <person name="Saif S."/>
            <person name="Shenoy N."/>
            <person name="Sisk P."/>
            <person name="Stolte C."/>
            <person name="Sykes S."/>
            <person name="Thomson T."/>
            <person name="Walk T."/>
            <person name="White J."/>
            <person name="Yandava C."/>
            <person name="Burger G."/>
            <person name="Gray M.W."/>
            <person name="Holland P.W.H."/>
            <person name="King N."/>
            <person name="Lang F.B.F."/>
            <person name="Roger A.J."/>
            <person name="Ruiz-Trillo I."/>
            <person name="Lander E."/>
            <person name="Nusbaum C."/>
        </authorList>
    </citation>
    <scope>NUCLEOTIDE SEQUENCE [LARGE SCALE GENOMIC DNA]</scope>
    <source>
        <strain evidence="12 13">ATCC 50062</strain>
    </source>
</reference>
<evidence type="ECO:0000259" key="7">
    <source>
        <dbReference type="Pfam" id="PF04054"/>
    </source>
</evidence>
<gene>
    <name evidence="12" type="ORF">AMSG_05334</name>
</gene>
<dbReference type="eggNOG" id="KOG1831">
    <property type="taxonomic scope" value="Eukaryota"/>
</dbReference>
<evidence type="ECO:0000256" key="6">
    <source>
        <dbReference type="SAM" id="MobiDB-lite"/>
    </source>
</evidence>
<evidence type="ECO:0000259" key="10">
    <source>
        <dbReference type="Pfam" id="PF16417"/>
    </source>
</evidence>
<evidence type="ECO:0000313" key="13">
    <source>
        <dbReference type="Proteomes" id="UP000054408"/>
    </source>
</evidence>
<evidence type="ECO:0000256" key="1">
    <source>
        <dbReference type="ARBA" id="ARBA00004123"/>
    </source>
</evidence>
<feature type="domain" description="CCR4-Not complex component Not1 C-terminal" evidence="7">
    <location>
        <begin position="2004"/>
        <end position="2083"/>
    </location>
</feature>
<dbReference type="InterPro" id="IPR007196">
    <property type="entry name" value="CCR4-Not_Not1_C"/>
</dbReference>
<dbReference type="Pfam" id="PF16417">
    <property type="entry name" value="CNOT1_TTP_bind"/>
    <property type="match status" value="1"/>
</dbReference>
<accession>A0A0L0DAS4</accession>
<dbReference type="Pfam" id="PF12842">
    <property type="entry name" value="DUF3819"/>
    <property type="match status" value="1"/>
</dbReference>
<dbReference type="OMA" id="IDEYHCY"/>
<dbReference type="OrthoDB" id="1933107at2759"/>
<dbReference type="Pfam" id="PF04054">
    <property type="entry name" value="Not1"/>
    <property type="match status" value="2"/>
</dbReference>
<comment type="subcellular location">
    <subcellularLocation>
        <location evidence="1">Nucleus</location>
    </subcellularLocation>
</comment>
<dbReference type="FunFam" id="1.25.40.180:FF:000012">
    <property type="entry name" value="Ccr4-Not transcription complex subunit"/>
    <property type="match status" value="1"/>
</dbReference>
<dbReference type="Gene3D" id="1.25.40.180">
    <property type="match status" value="1"/>
</dbReference>
<feature type="region of interest" description="Disordered" evidence="6">
    <location>
        <begin position="1246"/>
        <end position="1266"/>
    </location>
</feature>
<dbReference type="STRING" id="461836.A0A0L0DAS4"/>
<dbReference type="EMBL" id="GL349454">
    <property type="protein sequence ID" value="KNC49335.1"/>
    <property type="molecule type" value="Genomic_DNA"/>
</dbReference>
<dbReference type="InterPro" id="IPR032191">
    <property type="entry name" value="CNOT1_CAF1_bind"/>
</dbReference>
<feature type="region of interest" description="Disordered" evidence="6">
    <location>
        <begin position="945"/>
        <end position="997"/>
    </location>
</feature>
<dbReference type="RefSeq" id="XP_013758043.1">
    <property type="nucleotide sequence ID" value="XM_013902589.1"/>
</dbReference>
<dbReference type="GO" id="GO:0005634">
    <property type="term" value="C:nucleus"/>
    <property type="evidence" value="ECO:0007669"/>
    <property type="project" value="UniProtKB-SubCell"/>
</dbReference>
<evidence type="ECO:0000259" key="11">
    <source>
        <dbReference type="Pfam" id="PF16418"/>
    </source>
</evidence>
<feature type="domain" description="CCR4-Not complex component Not1 C-terminal" evidence="7">
    <location>
        <begin position="2105"/>
        <end position="2376"/>
    </location>
</feature>
<dbReference type="PANTHER" id="PTHR13162:SF8">
    <property type="entry name" value="CCR4-NOT TRANSCRIPTION COMPLEX SUBUNIT 1"/>
    <property type="match status" value="1"/>
</dbReference>
<dbReference type="GO" id="GO:0000932">
    <property type="term" value="C:P-body"/>
    <property type="evidence" value="ECO:0007669"/>
    <property type="project" value="TreeGrafter"/>
</dbReference>
<evidence type="ECO:0000256" key="3">
    <source>
        <dbReference type="ARBA" id="ARBA00023015"/>
    </source>
</evidence>
<evidence type="ECO:0000259" key="9">
    <source>
        <dbReference type="Pfam" id="PF16415"/>
    </source>
</evidence>
<dbReference type="InterPro" id="IPR038535">
    <property type="entry name" value="CNOT1_TTP_bind_sf"/>
</dbReference>
<feature type="domain" description="CCR4-NOT transcription complex subunit 1 CAF1-binding" evidence="9">
    <location>
        <begin position="1017"/>
        <end position="1231"/>
    </location>
</feature>
<dbReference type="Pfam" id="PF16418">
    <property type="entry name" value="CNOT1_HEAT"/>
    <property type="match status" value="1"/>
</dbReference>
<dbReference type="InterPro" id="IPR024557">
    <property type="entry name" value="CNOT1_dom_4"/>
</dbReference>
<keyword evidence="4" id="KW-0804">Transcription</keyword>
<dbReference type="Gene3D" id="1.25.40.790">
    <property type="match status" value="1"/>
</dbReference>
<dbReference type="InterPro" id="IPR032193">
    <property type="entry name" value="CNOT1_TTP_bind"/>
</dbReference>
<dbReference type="Proteomes" id="UP000054408">
    <property type="component" value="Unassembled WGS sequence"/>
</dbReference>
<organism evidence="12 13">
    <name type="scientific">Thecamonas trahens ATCC 50062</name>
    <dbReference type="NCBI Taxonomy" id="461836"/>
    <lineage>
        <taxon>Eukaryota</taxon>
        <taxon>Apusozoa</taxon>
        <taxon>Apusomonadida</taxon>
        <taxon>Apusomonadidae</taxon>
        <taxon>Thecamonas</taxon>
    </lineage>
</organism>
<name>A0A0L0DAS4_THETB</name>
<keyword evidence="5" id="KW-0539">Nucleus</keyword>
<evidence type="ECO:0000256" key="4">
    <source>
        <dbReference type="ARBA" id="ARBA00023163"/>
    </source>
</evidence>
<dbReference type="Pfam" id="PF16415">
    <property type="entry name" value="CNOT1_CAF1_bind"/>
    <property type="match status" value="1"/>
</dbReference>
<sequence>MLSLLVAAQVRDLITQLRTTNYNRSKAHIKHLIQLYGVEVHVFVIQTVLQKLDLTQVAAHEQIVKFLLLADELEALPAEWASSIICLAYANAVGCGMAIADLSQLSIVLKAKLKLRVRLGVALAQSPVPQLKAEGIQFVRDTVSEVIQAHSNKAGSELAGPLGADEDLCAALAELPSPELGDLVAVLTSDPVLEDLVPRLRKLKSPALEALASGPPPALTPPAPPVLHNALILRSSLPDHYTLGGSLAANGAGLAADEASKLGEFMVELGYGCADSRKALQRVLAQAAPGGLDEAMVGGALAAMAATLTTLSPPTSLAAIIPTLRSSPSSPSSSWNLDVFMDVVKAAAPHLVWDNVLRSVDTPKFLIHDQDGLEFLVRAYRLGTGSAQASLPLSVLFAHWTHTEAQLALLAQAVLAPPDLVDFARSQRLVPILADNFRVMPVDATDSTVPSGGDDDPGLHGGANSAWRSHDLVETLCRLGESQHGAEVLVLFGLGIADAPEALLLTLCAIHNSRLASLSDLISDASASSVSSPTSVTEVSINSPSLAVSLTFNSALLDVTAALLPRFLAAFPASALLLRALWAAAPQVMVHGMAAMYARSPGSLTVILDIVQDNKGIAVLLDQAEPDFAFALDIAALAARRDYLNLDKWLLDSISRHGPAFMAACIAFLRSRAFGETPGTEPGPDGAPPAPALVAHTLGDTSAPEKSARASPDAPLPLVLATVSSLFKTLQASAALLPPVLVSELRVLYTACVQANPALLQMTPDPVESFSREIEAEVNATFQRIYKGQLSIDAVVAMLQNYKTSGVTREHEIFACMIHSLFDEYRFFPRYPDKELQTTGILFGALIQNKLVSNIPLGYALRYVLEALRKPDGSKMFSFGYCALTQFTARLHEWPQYCSRILQIADIQANHPQIVNFISEILANSTLPGAGSDLASATTDASFSLPPGMPHLGDSGASPDDIESLASGLGPAPGPDALAGAGSGGAEPPATPSLPKMTNIDTLLAGQAKAAAEGAELDQESKDKIRFIFNNLSRSMLRGKARELEAFLEAKHYTYLCQYLVVKRASIEPNFHDLYLSLLDFLDLPQLTAAILQCTFDNIAILLQSELIKTSSSERSLLKNLGSWLGQLTLARNRPILHRNLALKALVLDAYSSGRLIAVVPFVAKILNASVDSKVFRPPNPWLMGIIRLLVELYHVEGLKLNLKFQVEVLCKNLGLDLGSIQPATLLRRHVLELQAAAAESGRAVAPPPVVQPAGGATSPEGGAAADDSATYEALGPVALAAAQAASGTDGAEAIIPNLAQYVKVNRGIFLFQQQPQLKGCVLLAINRGIKEMLGPVVKRSVTIACISAREILLKDFAMEPEESKMVTAAHNMVRYLSGSLALVTCKEPLRVSISNHLRSLLQANLPEAQHSNLDTLVALVAQDNLDLACHVVEQAATEKSIAEIDVSLVPAISVRRKHRERTGQPYYDTSIFNAGRYPSALPDPLRPRPGGLAGDASRVYADFSKAPAGSFADSIMAMALPGDASGSERGTLGVGADDGGLEAADDEYAAERERLDSAAWVPSPLDSPRALMDKFVQYVEEVERLVNACVAAEITSAAAVPAEHPLSHIMSRLLLFFHSTEELAVRTELLFGAARRLYNKLWEPSSAEAASLHLDIFVAQLQSLVMSSGVKSSNALATEITRLLLSMEVRQPLYDTELDAHLAQQLHKAANPPPGTSIPLANVLESVVRLLHRFALDEPVMFRADFPTTIKALVYITSLAPGQFGNIEGAFALFDVANGGTGGAPGLAASTRLPAHLSSMSGVLVVNSFASSSADHNDPPDARERVAYVLEEWARLSSDAGLVGTGAEVACIIAGPLGVGETLHSPDGGETPAQNALDTIFARYVHYLQVQKLMDDDGVAPLFFRIATEMAVEAWLVKEAEGEVACDGVDALSNLILGLVKWFNRVDGPPPANSPSKVNLLRQVLAMVVKVLLYDYERQPMAFNQKPYFRLLTNLLNDLTTKSPLLDMLSFPILSTFSSAFLQLRPERVPGFAFAWLGLISHRCFMPKLLLAKKGLQLQGWHVYQHLVVALLRFLNPLLRVEAGSGDEAGDDGDGGDNDDPSASFAPAVQLLYRGTLRLLLVLLHDFPEFLCQYHFSFCDGIPPSCVQMRNLLLSAYPRSVRLPDPFAPNLKVEHLPAPRVLSQFRVILTSGGLGVELDNYLHERSPASFLGSLPSKLLLPTNDIDDTPYDVRLLNALVLHLGIFATSALPAGAAMTTNIIARSPSMDVFASLAANLDPEGRYHLFNAIANQLRYPNSHTHYFSCVLLHLFAEASSDQIREQITRVLLERLIVSRPHPWGLLVTFKKLVKNASYDFWSFGFTSCDAKVEQLLESVARSCRASAPGAEMAGADGAPAQ</sequence>
<feature type="domain" description="CCR4-NOT transcription complex subunit 1 TTP binding" evidence="10">
    <location>
        <begin position="761"/>
        <end position="924"/>
    </location>
</feature>